<organism evidence="8 9">
    <name type="scientific">Anaerocolumna jejuensis DSM 15929</name>
    <dbReference type="NCBI Taxonomy" id="1121322"/>
    <lineage>
        <taxon>Bacteria</taxon>
        <taxon>Bacillati</taxon>
        <taxon>Bacillota</taxon>
        <taxon>Clostridia</taxon>
        <taxon>Lachnospirales</taxon>
        <taxon>Lachnospiraceae</taxon>
        <taxon>Anaerocolumna</taxon>
    </lineage>
</organism>
<evidence type="ECO:0000259" key="6">
    <source>
        <dbReference type="Pfam" id="PF14501"/>
    </source>
</evidence>
<keyword evidence="5" id="KW-1133">Transmembrane helix</keyword>
<dbReference type="InterPro" id="IPR039506">
    <property type="entry name" value="SPOB_a"/>
</dbReference>
<keyword evidence="1" id="KW-0597">Phosphoprotein</keyword>
<feature type="transmembrane region" description="Helical" evidence="5">
    <location>
        <begin position="161"/>
        <end position="180"/>
    </location>
</feature>
<dbReference type="STRING" id="1121322.SAMN02745136_03667"/>
<dbReference type="Gene3D" id="1.10.287.130">
    <property type="match status" value="1"/>
</dbReference>
<feature type="coiled-coil region" evidence="4">
    <location>
        <begin position="233"/>
        <end position="263"/>
    </location>
</feature>
<dbReference type="RefSeq" id="WP_242962540.1">
    <property type="nucleotide sequence ID" value="NZ_FRAC01000020.1"/>
</dbReference>
<evidence type="ECO:0000313" key="9">
    <source>
        <dbReference type="Proteomes" id="UP000184386"/>
    </source>
</evidence>
<dbReference type="InterPro" id="IPR032834">
    <property type="entry name" value="NatK-like_C"/>
</dbReference>
<evidence type="ECO:0000256" key="1">
    <source>
        <dbReference type="ARBA" id="ARBA00022553"/>
    </source>
</evidence>
<feature type="transmembrane region" description="Helical" evidence="5">
    <location>
        <begin position="75"/>
        <end position="92"/>
    </location>
</feature>
<sequence>MNLILESFWLVLYIYYLYQCGNLKKGRMRAAVLFLTGCSFLILFSFTGLIGVWAAITLLLIIYDYLYDEEPLVIHWYYLLAPGVFMTTANLLTGRAVFLSKEMMTAILLGLCLFLLTVKRSIRAMEYLILTFLVFGGIAAVLGNMSIILEKENSELTQVSRLHLLYIAVTALAFLIFIVLERTFTEFQKGFEKDSTSFREEVLKHQYEEIKNIYLNMRGWRHDYHNHLQVMKAHLAFNQKEKLEQYLNELEQELDRVDAYVKSGNLMLDAILNSKLSLMEKCGIAITCKAELAADIPLLEVDLCVILGNLLDNAMEACEQLPQKERFVRVYIAVIKKQFYISVQNSAKEEPNFNEKNYITNKRGNHGLGVRRVKALVDKYEGFLNLQNEPGIFAAEVTLPIKVMGSTKEANIQIGGPES</sequence>
<keyword evidence="3 8" id="KW-0418">Kinase</keyword>
<keyword evidence="5" id="KW-0812">Transmembrane</keyword>
<dbReference type="InterPro" id="IPR016120">
    <property type="entry name" value="Sig_transdc_His_kin_SpoOB"/>
</dbReference>
<keyword evidence="4" id="KW-0175">Coiled coil</keyword>
<feature type="domain" description="Sensor histidine kinase NatK-like C-terminal" evidence="6">
    <location>
        <begin position="301"/>
        <end position="400"/>
    </location>
</feature>
<evidence type="ECO:0000313" key="8">
    <source>
        <dbReference type="EMBL" id="SHK93032.1"/>
    </source>
</evidence>
<name>A0A1M6WGY0_9FIRM</name>
<evidence type="ECO:0000256" key="5">
    <source>
        <dbReference type="SAM" id="Phobius"/>
    </source>
</evidence>
<keyword evidence="2" id="KW-0808">Transferase</keyword>
<protein>
    <submittedName>
        <fullName evidence="8">Sensor histidine kinase YesM</fullName>
    </submittedName>
</protein>
<dbReference type="GO" id="GO:0000155">
    <property type="term" value="F:phosphorelay sensor kinase activity"/>
    <property type="evidence" value="ECO:0007669"/>
    <property type="project" value="InterPro"/>
</dbReference>
<proteinExistence type="predicted"/>
<keyword evidence="9" id="KW-1185">Reference proteome</keyword>
<feature type="transmembrane region" description="Helical" evidence="5">
    <location>
        <begin position="30"/>
        <end position="63"/>
    </location>
</feature>
<dbReference type="PANTHER" id="PTHR40448:SF1">
    <property type="entry name" value="TWO-COMPONENT SENSOR HISTIDINE KINASE"/>
    <property type="match status" value="1"/>
</dbReference>
<dbReference type="Gene3D" id="3.30.565.10">
    <property type="entry name" value="Histidine kinase-like ATPase, C-terminal domain"/>
    <property type="match status" value="1"/>
</dbReference>
<feature type="transmembrane region" description="Helical" evidence="5">
    <location>
        <begin position="128"/>
        <end position="149"/>
    </location>
</feature>
<dbReference type="AlphaFoldDB" id="A0A1M6WGY0"/>
<evidence type="ECO:0000256" key="2">
    <source>
        <dbReference type="ARBA" id="ARBA00022679"/>
    </source>
</evidence>
<accession>A0A1M6WGY0</accession>
<dbReference type="SUPFAM" id="SSF55874">
    <property type="entry name" value="ATPase domain of HSP90 chaperone/DNA topoisomerase II/histidine kinase"/>
    <property type="match status" value="1"/>
</dbReference>
<feature type="domain" description="SpoOB alpha-helical" evidence="7">
    <location>
        <begin position="205"/>
        <end position="254"/>
    </location>
</feature>
<dbReference type="PANTHER" id="PTHR40448">
    <property type="entry name" value="TWO-COMPONENT SENSOR HISTIDINE KINASE"/>
    <property type="match status" value="1"/>
</dbReference>
<dbReference type="Pfam" id="PF14689">
    <property type="entry name" value="SPOB_a"/>
    <property type="match status" value="1"/>
</dbReference>
<keyword evidence="5" id="KW-0472">Membrane</keyword>
<dbReference type="EMBL" id="FRAC01000020">
    <property type="protein sequence ID" value="SHK93032.1"/>
    <property type="molecule type" value="Genomic_DNA"/>
</dbReference>
<reference evidence="8 9" key="1">
    <citation type="submission" date="2016-11" db="EMBL/GenBank/DDBJ databases">
        <authorList>
            <person name="Jaros S."/>
            <person name="Januszkiewicz K."/>
            <person name="Wedrychowicz H."/>
        </authorList>
    </citation>
    <scope>NUCLEOTIDE SEQUENCE [LARGE SCALE GENOMIC DNA]</scope>
    <source>
        <strain evidence="8 9">DSM 15929</strain>
    </source>
</reference>
<dbReference type="Proteomes" id="UP000184386">
    <property type="component" value="Unassembled WGS sequence"/>
</dbReference>
<dbReference type="GO" id="GO:0042802">
    <property type="term" value="F:identical protein binding"/>
    <property type="evidence" value="ECO:0007669"/>
    <property type="project" value="TreeGrafter"/>
</dbReference>
<evidence type="ECO:0000256" key="4">
    <source>
        <dbReference type="SAM" id="Coils"/>
    </source>
</evidence>
<dbReference type="SUPFAM" id="SSF55890">
    <property type="entry name" value="Sporulation response regulatory protein Spo0B"/>
    <property type="match status" value="1"/>
</dbReference>
<evidence type="ECO:0000259" key="7">
    <source>
        <dbReference type="Pfam" id="PF14689"/>
    </source>
</evidence>
<evidence type="ECO:0000256" key="3">
    <source>
        <dbReference type="ARBA" id="ARBA00022777"/>
    </source>
</evidence>
<feature type="transmembrane region" description="Helical" evidence="5">
    <location>
        <begin position="6"/>
        <end position="23"/>
    </location>
</feature>
<dbReference type="Pfam" id="PF14501">
    <property type="entry name" value="HATPase_c_5"/>
    <property type="match status" value="1"/>
</dbReference>
<dbReference type="CDD" id="cd16935">
    <property type="entry name" value="HATPase_AgrC-ComD-like"/>
    <property type="match status" value="1"/>
</dbReference>
<gene>
    <name evidence="8" type="ORF">SAMN02745136_03667</name>
</gene>
<dbReference type="InterPro" id="IPR036890">
    <property type="entry name" value="HATPase_C_sf"/>
</dbReference>